<dbReference type="InterPro" id="IPR000531">
    <property type="entry name" value="Beta-barrel_TonB"/>
</dbReference>
<dbReference type="OrthoDB" id="9768177at2"/>
<dbReference type="Pfam" id="PF07660">
    <property type="entry name" value="STN"/>
    <property type="match status" value="1"/>
</dbReference>
<evidence type="ECO:0000256" key="10">
    <source>
        <dbReference type="PROSITE-ProRule" id="PRU01360"/>
    </source>
</evidence>
<dbReference type="Gene3D" id="2.60.40.1120">
    <property type="entry name" value="Carboxypeptidase-like, regulatory domain"/>
    <property type="match status" value="1"/>
</dbReference>
<keyword evidence="17" id="KW-1185">Reference proteome</keyword>
<evidence type="ECO:0000256" key="2">
    <source>
        <dbReference type="ARBA" id="ARBA00022448"/>
    </source>
</evidence>
<evidence type="ECO:0000256" key="8">
    <source>
        <dbReference type="ARBA" id="ARBA00023136"/>
    </source>
</evidence>
<evidence type="ECO:0000256" key="9">
    <source>
        <dbReference type="ARBA" id="ARBA00023237"/>
    </source>
</evidence>
<evidence type="ECO:0000259" key="14">
    <source>
        <dbReference type="Pfam" id="PF07660"/>
    </source>
</evidence>
<accession>A0A512RLM3</accession>
<comment type="subcellular location">
    <subcellularLocation>
        <location evidence="1 10">Cell outer membrane</location>
        <topology evidence="1 10">Multi-pass membrane protein</topology>
    </subcellularLocation>
</comment>
<dbReference type="NCBIfam" id="TIGR04056">
    <property type="entry name" value="OMP_RagA_SusC"/>
    <property type="match status" value="1"/>
</dbReference>
<dbReference type="RefSeq" id="WP_146862846.1">
    <property type="nucleotide sequence ID" value="NZ_BKAU01000002.1"/>
</dbReference>
<protein>
    <submittedName>
        <fullName evidence="16">SusC/RagA family TonB-linked outer membrane protein</fullName>
    </submittedName>
</protein>
<dbReference type="Pfam" id="PF07715">
    <property type="entry name" value="Plug"/>
    <property type="match status" value="1"/>
</dbReference>
<keyword evidence="5 10" id="KW-0812">Transmembrane</keyword>
<name>A0A512RLM3_9BACT</name>
<dbReference type="EMBL" id="BKAU01000002">
    <property type="protein sequence ID" value="GEP96572.1"/>
    <property type="molecule type" value="Genomic_DNA"/>
</dbReference>
<feature type="chain" id="PRO_5022004073" evidence="12">
    <location>
        <begin position="19"/>
        <end position="1105"/>
    </location>
</feature>
<evidence type="ECO:0000313" key="16">
    <source>
        <dbReference type="EMBL" id="GEP96572.1"/>
    </source>
</evidence>
<dbReference type="Pfam" id="PF00593">
    <property type="entry name" value="TonB_dep_Rec_b-barrel"/>
    <property type="match status" value="1"/>
</dbReference>
<dbReference type="InterPro" id="IPR012910">
    <property type="entry name" value="Plug_dom"/>
</dbReference>
<reference evidence="16 17" key="1">
    <citation type="submission" date="2019-07" db="EMBL/GenBank/DDBJ databases">
        <title>Whole genome shotgun sequence of Chitinophaga cymbidii NBRC 109752.</title>
        <authorList>
            <person name="Hosoyama A."/>
            <person name="Uohara A."/>
            <person name="Ohji S."/>
            <person name="Ichikawa N."/>
        </authorList>
    </citation>
    <scope>NUCLEOTIDE SEQUENCE [LARGE SCALE GENOMIC DNA]</scope>
    <source>
        <strain evidence="16 17">NBRC 109752</strain>
    </source>
</reference>
<evidence type="ECO:0000256" key="12">
    <source>
        <dbReference type="SAM" id="SignalP"/>
    </source>
</evidence>
<evidence type="ECO:0000256" key="3">
    <source>
        <dbReference type="ARBA" id="ARBA00022452"/>
    </source>
</evidence>
<proteinExistence type="inferred from homology"/>
<dbReference type="InterPro" id="IPR011662">
    <property type="entry name" value="Secretin/TonB_short_N"/>
</dbReference>
<organism evidence="16 17">
    <name type="scientific">Chitinophaga cymbidii</name>
    <dbReference type="NCBI Taxonomy" id="1096750"/>
    <lineage>
        <taxon>Bacteria</taxon>
        <taxon>Pseudomonadati</taxon>
        <taxon>Bacteroidota</taxon>
        <taxon>Chitinophagia</taxon>
        <taxon>Chitinophagales</taxon>
        <taxon>Chitinophagaceae</taxon>
        <taxon>Chitinophaga</taxon>
    </lineage>
</organism>
<evidence type="ECO:0000256" key="6">
    <source>
        <dbReference type="ARBA" id="ARBA00023004"/>
    </source>
</evidence>
<dbReference type="Proteomes" id="UP000321436">
    <property type="component" value="Unassembled WGS sequence"/>
</dbReference>
<dbReference type="GO" id="GO:0009279">
    <property type="term" value="C:cell outer membrane"/>
    <property type="evidence" value="ECO:0007669"/>
    <property type="project" value="UniProtKB-SubCell"/>
</dbReference>
<dbReference type="GO" id="GO:0006826">
    <property type="term" value="P:iron ion transport"/>
    <property type="evidence" value="ECO:0007669"/>
    <property type="project" value="UniProtKB-KW"/>
</dbReference>
<sequence length="1105" mass="119244">MIKITAFILFVTCMHVSATGLSQQVTLSVKNVPLQKLFKKITAHTGVSVIYGERVLRNTAPVTLSVKNASLKQVLDLCIKDQPLSYTLEGNSIIIKRRPAGNPPEAPPGPAADSLITATGRVTDSKGGPVPGATVLVKGTMHGTNTDGNGHFSLKGVRPGAVLQVSSLGFEPQELTARSGAVSIMLKESASSLNETVVVGYGTVKKSDLTGAVAKVGEEAIKSTPIPSLDRAMQGRAAGVQVTTNSARPGGAATIRIRGSGSVNAGNDPLYVIDGFPVSGGLNSINADDVASIEILKDASATAIYGSRGSNGVVMVTTKQGRPGKAVVSYNGYYGSQSARRTIPLLNAQQFALFVNEALINNGAAPYFNGSTPERALPETFGEGTDWQDVILRNAPIQNHQLGVSGGTEKSRYSISAGYYDQQGIIKNSGFKRYTLRANLTNDISSRVKTGLSMQGAYTQSNSAKTDVDGTEGGGVTSSALSYSPTFPVFNEDGSYYKNQGSLNGYGVDNPLAVANEIINKNSVLRLLANTYLDYEIIDGLHFRASLGADLQASKTNNYTTRKALAGASLGGSAAVANSQSINWLNENTLHYTRQLGHRHSLNALLGYTIQGLSTENATARANTFSDDFARYNNLEAGSTLVSPSSDASNWKLISYIARVNYGFDDRFLLTLTARRDGSSRFGPRRKFGIFPSGALAWKLMNERFMQQQSIFSDAKVRVSYGLSGNQEIGDYQYLANIAISQYVLGGTLQSSAHTSGIANPDLRWEKNAQFDAGIDLAFFNNRLQLTADYYNKKTADLLFSVSVPTSSGFTTTLKNIGSVRNRGVELALASVNIDRRDFRWTTDFNITFNRNKVLRLDGRESFTAGADARLFNTTINPILLQVGSSLGNFYGLVMDGIFQSKEEIDASAQKTAKPGDIRYKDRNNDGVINDNDRDIIGNSNPDLFGGLNNTFTYKGIELNVFIQGNYGNEILNYGNFDLLNLTAGNNQSARVLDRWTPQHPSNSMPRANAAGGSRVLSSFQVEDGSYLRFKNISLGYNLPQRWLSRLHVNSLKVYIAAQNLFTITRYNGYDPEVNRYGSSSLSQGLDYGTYPAAKTVLAGINLKF</sequence>
<keyword evidence="9 10" id="KW-0998">Cell outer membrane</keyword>
<dbReference type="Gene3D" id="2.40.170.20">
    <property type="entry name" value="TonB-dependent receptor, beta-barrel domain"/>
    <property type="match status" value="1"/>
</dbReference>
<dbReference type="InterPro" id="IPR037066">
    <property type="entry name" value="Plug_dom_sf"/>
</dbReference>
<keyword evidence="8 10" id="KW-0472">Membrane</keyword>
<dbReference type="NCBIfam" id="TIGR04057">
    <property type="entry name" value="SusC_RagA_signa"/>
    <property type="match status" value="1"/>
</dbReference>
<evidence type="ECO:0000256" key="1">
    <source>
        <dbReference type="ARBA" id="ARBA00004571"/>
    </source>
</evidence>
<keyword evidence="4" id="KW-0406">Ion transport</keyword>
<dbReference type="InterPro" id="IPR008969">
    <property type="entry name" value="CarboxyPept-like_regulatory"/>
</dbReference>
<evidence type="ECO:0000313" key="17">
    <source>
        <dbReference type="Proteomes" id="UP000321436"/>
    </source>
</evidence>
<dbReference type="Gene3D" id="3.55.50.30">
    <property type="match status" value="1"/>
</dbReference>
<evidence type="ECO:0000256" key="5">
    <source>
        <dbReference type="ARBA" id="ARBA00022692"/>
    </source>
</evidence>
<dbReference type="InterPro" id="IPR023996">
    <property type="entry name" value="TonB-dep_OMP_SusC/RagA"/>
</dbReference>
<comment type="caution">
    <text evidence="16">The sequence shown here is derived from an EMBL/GenBank/DDBJ whole genome shotgun (WGS) entry which is preliminary data.</text>
</comment>
<dbReference type="SUPFAM" id="SSF49464">
    <property type="entry name" value="Carboxypeptidase regulatory domain-like"/>
    <property type="match status" value="1"/>
</dbReference>
<evidence type="ECO:0000259" key="13">
    <source>
        <dbReference type="Pfam" id="PF00593"/>
    </source>
</evidence>
<dbReference type="InterPro" id="IPR023997">
    <property type="entry name" value="TonB-dep_OMP_SusC/RagA_CS"/>
</dbReference>
<dbReference type="SUPFAM" id="SSF56935">
    <property type="entry name" value="Porins"/>
    <property type="match status" value="1"/>
</dbReference>
<feature type="signal peptide" evidence="12">
    <location>
        <begin position="1"/>
        <end position="18"/>
    </location>
</feature>
<dbReference type="AlphaFoldDB" id="A0A512RLM3"/>
<feature type="domain" description="Secretin/TonB short N-terminal" evidence="14">
    <location>
        <begin position="47"/>
        <end position="97"/>
    </location>
</feature>
<dbReference type="InterPro" id="IPR039426">
    <property type="entry name" value="TonB-dep_rcpt-like"/>
</dbReference>
<feature type="domain" description="TonB-dependent receptor plug" evidence="15">
    <location>
        <begin position="206"/>
        <end position="313"/>
    </location>
</feature>
<evidence type="ECO:0000256" key="7">
    <source>
        <dbReference type="ARBA" id="ARBA00023077"/>
    </source>
</evidence>
<evidence type="ECO:0000256" key="4">
    <source>
        <dbReference type="ARBA" id="ARBA00022496"/>
    </source>
</evidence>
<keyword evidence="12" id="KW-0732">Signal</keyword>
<evidence type="ECO:0000256" key="11">
    <source>
        <dbReference type="RuleBase" id="RU003357"/>
    </source>
</evidence>
<feature type="domain" description="TonB-dependent receptor-like beta-barrel" evidence="13">
    <location>
        <begin position="523"/>
        <end position="1061"/>
    </location>
</feature>
<dbReference type="Pfam" id="PF13715">
    <property type="entry name" value="CarbopepD_reg_2"/>
    <property type="match status" value="1"/>
</dbReference>
<keyword evidence="7 11" id="KW-0798">TonB box</keyword>
<keyword evidence="4" id="KW-0410">Iron transport</keyword>
<keyword evidence="3 10" id="KW-1134">Transmembrane beta strand</keyword>
<dbReference type="InterPro" id="IPR036942">
    <property type="entry name" value="Beta-barrel_TonB_sf"/>
</dbReference>
<evidence type="ECO:0000259" key="15">
    <source>
        <dbReference type="Pfam" id="PF07715"/>
    </source>
</evidence>
<dbReference type="PROSITE" id="PS52016">
    <property type="entry name" value="TONB_DEPENDENT_REC_3"/>
    <property type="match status" value="1"/>
</dbReference>
<gene>
    <name evidence="16" type="ORF">CCY01nite_28320</name>
</gene>
<comment type="similarity">
    <text evidence="10 11">Belongs to the TonB-dependent receptor family.</text>
</comment>
<dbReference type="Gene3D" id="2.170.130.10">
    <property type="entry name" value="TonB-dependent receptor, plug domain"/>
    <property type="match status" value="1"/>
</dbReference>
<keyword evidence="2 10" id="KW-0813">Transport</keyword>
<keyword evidence="6" id="KW-0408">Iron</keyword>